<dbReference type="PANTHER" id="PTHR42771">
    <property type="entry name" value="IRON(3+)-HYDROXAMATE IMPORT ATP-BINDING PROTEIN FHUC"/>
    <property type="match status" value="1"/>
</dbReference>
<dbReference type="Pfam" id="PF00005">
    <property type="entry name" value="ABC_tran"/>
    <property type="match status" value="1"/>
</dbReference>
<dbReference type="AlphaFoldDB" id="A0A6P2S364"/>
<dbReference type="GO" id="GO:0006826">
    <property type="term" value="P:iron ion transport"/>
    <property type="evidence" value="ECO:0007669"/>
    <property type="project" value="UniProtKB-KW"/>
</dbReference>
<feature type="domain" description="ABC transporter" evidence="13">
    <location>
        <begin position="30"/>
        <end position="266"/>
    </location>
</feature>
<comment type="similarity">
    <text evidence="2">Belongs to the ABC transporter superfamily.</text>
</comment>
<keyword evidence="11" id="KW-0472">Membrane</keyword>
<evidence type="ECO:0000256" key="1">
    <source>
        <dbReference type="ARBA" id="ARBA00004202"/>
    </source>
</evidence>
<dbReference type="GO" id="GO:0016887">
    <property type="term" value="F:ATP hydrolysis activity"/>
    <property type="evidence" value="ECO:0007669"/>
    <property type="project" value="InterPro"/>
</dbReference>
<evidence type="ECO:0000256" key="8">
    <source>
        <dbReference type="ARBA" id="ARBA00022840"/>
    </source>
</evidence>
<keyword evidence="8" id="KW-0067">ATP-binding</keyword>
<dbReference type="InterPro" id="IPR051535">
    <property type="entry name" value="Siderophore_ABC-ATPase"/>
</dbReference>
<keyword evidence="10" id="KW-0406">Ion transport</keyword>
<evidence type="ECO:0000256" key="10">
    <source>
        <dbReference type="ARBA" id="ARBA00023065"/>
    </source>
</evidence>
<dbReference type="InterPro" id="IPR003439">
    <property type="entry name" value="ABC_transporter-like_ATP-bd"/>
</dbReference>
<evidence type="ECO:0000259" key="13">
    <source>
        <dbReference type="PROSITE" id="PS50893"/>
    </source>
</evidence>
<dbReference type="PROSITE" id="PS00211">
    <property type="entry name" value="ABC_TRANSPORTER_1"/>
    <property type="match status" value="1"/>
</dbReference>
<name>A0A6P2S364_9BURK</name>
<keyword evidence="7" id="KW-0547">Nucleotide-binding</keyword>
<organism evidence="14 15">
    <name type="scientific">Burkholderia paludis</name>
    <dbReference type="NCBI Taxonomy" id="1506587"/>
    <lineage>
        <taxon>Bacteria</taxon>
        <taxon>Pseudomonadati</taxon>
        <taxon>Pseudomonadota</taxon>
        <taxon>Betaproteobacteria</taxon>
        <taxon>Burkholderiales</taxon>
        <taxon>Burkholderiaceae</taxon>
        <taxon>Burkholderia</taxon>
        <taxon>Burkholderia cepacia complex</taxon>
    </lineage>
</organism>
<dbReference type="PANTHER" id="PTHR42771:SF2">
    <property type="entry name" value="IRON(3+)-HYDROXAMATE IMPORT ATP-BINDING PROTEIN FHUC"/>
    <property type="match status" value="1"/>
</dbReference>
<dbReference type="SMART" id="SM00382">
    <property type="entry name" value="AAA"/>
    <property type="match status" value="1"/>
</dbReference>
<evidence type="ECO:0000313" key="14">
    <source>
        <dbReference type="EMBL" id="VWC44119.1"/>
    </source>
</evidence>
<dbReference type="InterPro" id="IPR017871">
    <property type="entry name" value="ABC_transporter-like_CS"/>
</dbReference>
<dbReference type="PROSITE" id="PS50893">
    <property type="entry name" value="ABC_TRANSPORTER_2"/>
    <property type="match status" value="1"/>
</dbReference>
<evidence type="ECO:0000256" key="11">
    <source>
        <dbReference type="ARBA" id="ARBA00023136"/>
    </source>
</evidence>
<dbReference type="GO" id="GO:0005886">
    <property type="term" value="C:plasma membrane"/>
    <property type="evidence" value="ECO:0007669"/>
    <property type="project" value="UniProtKB-SubCell"/>
</dbReference>
<feature type="region of interest" description="Disordered" evidence="12">
    <location>
        <begin position="1"/>
        <end position="24"/>
    </location>
</feature>
<evidence type="ECO:0000256" key="9">
    <source>
        <dbReference type="ARBA" id="ARBA00023004"/>
    </source>
</evidence>
<evidence type="ECO:0000256" key="12">
    <source>
        <dbReference type="SAM" id="MobiDB-lite"/>
    </source>
</evidence>
<dbReference type="SUPFAM" id="SSF52540">
    <property type="entry name" value="P-loop containing nucleoside triphosphate hydrolases"/>
    <property type="match status" value="1"/>
</dbReference>
<evidence type="ECO:0000313" key="15">
    <source>
        <dbReference type="Proteomes" id="UP000494330"/>
    </source>
</evidence>
<reference evidence="14 15" key="1">
    <citation type="submission" date="2019-09" db="EMBL/GenBank/DDBJ databases">
        <authorList>
            <person name="Depoorter E."/>
        </authorList>
    </citation>
    <scope>NUCLEOTIDE SEQUENCE [LARGE SCALE GENOMIC DNA]</scope>
    <source>
        <strain evidence="14">LMG 30113</strain>
    </source>
</reference>
<sequence>MLTDMRASSPERTPDPRAAPAGAAAAPPLYRLDGVSFRADGRVLLQPLDLTLGAGRMIALIGHNGSGKSTLLKLLARQQRPSGGSVRLHGTGLDAWPARDFARQVAYLPQHPPLETGMTARELVALGRYPWRGPFGRLRADDHARIDEALRVTDTLRFGDAPVDHLSGGERQRVWLAMLVAQGASCLLLDEPTSALDIAHQIEVLRLLRELTDAQRLTVVIVLHDINLAARFCDELVALHGGRLLVSGTPAELMRGDVLESIYGIPMDIVMHPHSGSRLGVAR</sequence>
<dbReference type="Proteomes" id="UP000494330">
    <property type="component" value="Unassembled WGS sequence"/>
</dbReference>
<dbReference type="GO" id="GO:0005524">
    <property type="term" value="F:ATP binding"/>
    <property type="evidence" value="ECO:0007669"/>
    <property type="project" value="UniProtKB-KW"/>
</dbReference>
<dbReference type="FunFam" id="3.40.50.300:FF:000134">
    <property type="entry name" value="Iron-enterobactin ABC transporter ATP-binding protein"/>
    <property type="match status" value="1"/>
</dbReference>
<proteinExistence type="inferred from homology"/>
<evidence type="ECO:0000256" key="6">
    <source>
        <dbReference type="ARBA" id="ARBA00022519"/>
    </source>
</evidence>
<evidence type="ECO:0000256" key="7">
    <source>
        <dbReference type="ARBA" id="ARBA00022741"/>
    </source>
</evidence>
<comment type="subcellular location">
    <subcellularLocation>
        <location evidence="1">Cell membrane</location>
        <topology evidence="1">Peripheral membrane protein</topology>
    </subcellularLocation>
</comment>
<dbReference type="Gene3D" id="3.40.50.300">
    <property type="entry name" value="P-loop containing nucleotide triphosphate hydrolases"/>
    <property type="match status" value="1"/>
</dbReference>
<keyword evidence="5" id="KW-0410">Iron transport</keyword>
<gene>
    <name evidence="14" type="ORF">BPA30113_07152</name>
</gene>
<evidence type="ECO:0000256" key="3">
    <source>
        <dbReference type="ARBA" id="ARBA00022448"/>
    </source>
</evidence>
<evidence type="ECO:0000256" key="5">
    <source>
        <dbReference type="ARBA" id="ARBA00022496"/>
    </source>
</evidence>
<keyword evidence="15" id="KW-1185">Reference proteome</keyword>
<protein>
    <submittedName>
        <fullName evidence="14">Cobalamin/Fe3 -siderophores ABC transporter ATPase</fullName>
    </submittedName>
</protein>
<evidence type="ECO:0000256" key="4">
    <source>
        <dbReference type="ARBA" id="ARBA00022475"/>
    </source>
</evidence>
<keyword evidence="6" id="KW-0997">Cell inner membrane</keyword>
<keyword evidence="9" id="KW-0408">Iron</keyword>
<keyword evidence="4" id="KW-1003">Cell membrane</keyword>
<accession>A0A6P2S364</accession>
<dbReference type="EMBL" id="CABVQD010000047">
    <property type="protein sequence ID" value="VWC44119.1"/>
    <property type="molecule type" value="Genomic_DNA"/>
</dbReference>
<dbReference type="CDD" id="cd03214">
    <property type="entry name" value="ABC_Iron-Siderophores_B12_Hemin"/>
    <property type="match status" value="1"/>
</dbReference>
<keyword evidence="3" id="KW-0813">Transport</keyword>
<evidence type="ECO:0000256" key="2">
    <source>
        <dbReference type="ARBA" id="ARBA00005417"/>
    </source>
</evidence>
<dbReference type="InterPro" id="IPR027417">
    <property type="entry name" value="P-loop_NTPase"/>
</dbReference>
<dbReference type="InterPro" id="IPR003593">
    <property type="entry name" value="AAA+_ATPase"/>
</dbReference>